<evidence type="ECO:0000256" key="1">
    <source>
        <dbReference type="ARBA" id="ARBA00008987"/>
    </source>
</evidence>
<evidence type="ECO:0000259" key="5">
    <source>
        <dbReference type="PROSITE" id="PS51352"/>
    </source>
</evidence>
<evidence type="ECO:0000313" key="7">
    <source>
        <dbReference type="RefSeq" id="XP_010458099.1"/>
    </source>
</evidence>
<accession>A0ABM0VLP3</accession>
<protein>
    <submittedName>
        <fullName evidence="7">Thioredoxin-like 1-1, chloroplastic</fullName>
    </submittedName>
</protein>
<dbReference type="InterPro" id="IPR036249">
    <property type="entry name" value="Thioredoxin-like_sf"/>
</dbReference>
<feature type="domain" description="Thioredoxin" evidence="5">
    <location>
        <begin position="72"/>
        <end position="211"/>
    </location>
</feature>
<name>A0ABM0VLP3_CAMSA</name>
<evidence type="ECO:0000256" key="2">
    <source>
        <dbReference type="ARBA" id="ARBA00022982"/>
    </source>
</evidence>
<evidence type="ECO:0000313" key="6">
    <source>
        <dbReference type="Proteomes" id="UP000694864"/>
    </source>
</evidence>
<reference evidence="7" key="2">
    <citation type="submission" date="2025-08" db="UniProtKB">
        <authorList>
            <consortium name="RefSeq"/>
        </authorList>
    </citation>
    <scope>IDENTIFICATION</scope>
    <source>
        <tissue evidence="7">Leaf</tissue>
    </source>
</reference>
<dbReference type="Gene3D" id="3.40.30.10">
    <property type="entry name" value="Glutaredoxin"/>
    <property type="match status" value="1"/>
</dbReference>
<dbReference type="PANTHER" id="PTHR43601:SF9">
    <property type="entry name" value="THIOREDOXIN-LIKE 1-1, CHLOROPLASTIC"/>
    <property type="match status" value="1"/>
</dbReference>
<gene>
    <name evidence="7" type="primary">LOC104739450</name>
</gene>
<dbReference type="Pfam" id="PF00085">
    <property type="entry name" value="Thioredoxin"/>
    <property type="match status" value="1"/>
</dbReference>
<evidence type="ECO:0000256" key="4">
    <source>
        <dbReference type="SAM" id="MobiDB-lite"/>
    </source>
</evidence>
<keyword evidence="6" id="KW-1185">Reference proteome</keyword>
<keyword evidence="2" id="KW-0813">Transport</keyword>
<dbReference type="PROSITE" id="PS51352">
    <property type="entry name" value="THIOREDOXIN_2"/>
    <property type="match status" value="1"/>
</dbReference>
<dbReference type="PANTHER" id="PTHR43601">
    <property type="entry name" value="THIOREDOXIN, MITOCHONDRIAL"/>
    <property type="match status" value="1"/>
</dbReference>
<sequence length="280" mass="30466">MAEVISKTSLFVGASCGNHHRVVDDFSVSPVSFGGFGLKKSFSCLLKVKNQKPLRSVFLGKQIVLGGGAQTESFKRSSSSITAQTTLRIGTAQKWWEKGLKENMREISSAQELVDSLTNAGDKLVVVDFFSPGCGGCKALHPKICQFAEMNPDVQFLQVNYEEHKSMCYSLGVHVLPFFRFYRGSQGRVCSFSCTNATIKKFRDALAKHGPDRCSLGPTKGLEEKELVALAANKELNFTYTPKPVPAEKEAATPHSNPSLPVPLPSMSNNDGKTLVSAGR</sequence>
<dbReference type="SUPFAM" id="SSF52833">
    <property type="entry name" value="Thioredoxin-like"/>
    <property type="match status" value="1"/>
</dbReference>
<keyword evidence="2" id="KW-0249">Electron transport</keyword>
<dbReference type="Proteomes" id="UP000694864">
    <property type="component" value="Chromosome 14"/>
</dbReference>
<dbReference type="CDD" id="cd02947">
    <property type="entry name" value="TRX_family"/>
    <property type="match status" value="1"/>
</dbReference>
<evidence type="ECO:0000256" key="3">
    <source>
        <dbReference type="ARBA" id="ARBA00023284"/>
    </source>
</evidence>
<reference evidence="6" key="1">
    <citation type="journal article" date="2014" name="Nat. Commun.">
        <title>The emerging biofuel crop Camelina sativa retains a highly undifferentiated hexaploid genome structure.</title>
        <authorList>
            <person name="Kagale S."/>
            <person name="Koh C."/>
            <person name="Nixon J."/>
            <person name="Bollina V."/>
            <person name="Clarke W.E."/>
            <person name="Tuteja R."/>
            <person name="Spillane C."/>
            <person name="Robinson S.J."/>
            <person name="Links M.G."/>
            <person name="Clarke C."/>
            <person name="Higgins E.E."/>
            <person name="Huebert T."/>
            <person name="Sharpe A.G."/>
            <person name="Parkin I.A."/>
        </authorList>
    </citation>
    <scope>NUCLEOTIDE SEQUENCE [LARGE SCALE GENOMIC DNA]</scope>
    <source>
        <strain evidence="6">cv. DH55</strain>
    </source>
</reference>
<comment type="similarity">
    <text evidence="1">Belongs to the thioredoxin family.</text>
</comment>
<dbReference type="RefSeq" id="XP_010458099.1">
    <property type="nucleotide sequence ID" value="XM_010459797.2"/>
</dbReference>
<feature type="region of interest" description="Disordered" evidence="4">
    <location>
        <begin position="241"/>
        <end position="280"/>
    </location>
</feature>
<proteinExistence type="inferred from homology"/>
<organism evidence="6 7">
    <name type="scientific">Camelina sativa</name>
    <name type="common">False flax</name>
    <name type="synonym">Myagrum sativum</name>
    <dbReference type="NCBI Taxonomy" id="90675"/>
    <lineage>
        <taxon>Eukaryota</taxon>
        <taxon>Viridiplantae</taxon>
        <taxon>Streptophyta</taxon>
        <taxon>Embryophyta</taxon>
        <taxon>Tracheophyta</taxon>
        <taxon>Spermatophyta</taxon>
        <taxon>Magnoliopsida</taxon>
        <taxon>eudicotyledons</taxon>
        <taxon>Gunneridae</taxon>
        <taxon>Pentapetalae</taxon>
        <taxon>rosids</taxon>
        <taxon>malvids</taxon>
        <taxon>Brassicales</taxon>
        <taxon>Brassicaceae</taxon>
        <taxon>Camelineae</taxon>
        <taxon>Camelina</taxon>
    </lineage>
</organism>
<dbReference type="GeneID" id="104739450"/>
<keyword evidence="3" id="KW-0676">Redox-active center</keyword>
<dbReference type="InterPro" id="IPR013766">
    <property type="entry name" value="Thioredoxin_domain"/>
</dbReference>